<dbReference type="EMBL" id="NHOC01000019">
    <property type="protein sequence ID" value="OUM19449.1"/>
    <property type="molecule type" value="Genomic_DNA"/>
</dbReference>
<dbReference type="AlphaFoldDB" id="A0A252F154"/>
<dbReference type="InterPro" id="IPR058365">
    <property type="entry name" value="DUF8052"/>
</dbReference>
<dbReference type="OrthoDB" id="1957367at2"/>
<feature type="domain" description="DUF8052" evidence="1">
    <location>
        <begin position="9"/>
        <end position="165"/>
    </location>
</feature>
<reference evidence="2 4" key="1">
    <citation type="submission" date="2017-05" db="EMBL/GenBank/DDBJ databases">
        <title>Butyricicoccus porcorum sp. nov. a butyrate-producing bacterium from the swine intestinal tract.</title>
        <authorList>
            <person name="Trachsel J."/>
            <person name="Humphrey S."/>
            <person name="Allen H.K."/>
        </authorList>
    </citation>
    <scope>NUCLEOTIDE SEQUENCE [LARGE SCALE GENOMIC DNA]</scope>
    <source>
        <strain evidence="2">BB10</strain>
    </source>
</reference>
<evidence type="ECO:0000259" key="1">
    <source>
        <dbReference type="Pfam" id="PF26226"/>
    </source>
</evidence>
<proteinExistence type="predicted"/>
<evidence type="ECO:0000313" key="4">
    <source>
        <dbReference type="Proteomes" id="UP000194903"/>
    </source>
</evidence>
<dbReference type="Proteomes" id="UP000194903">
    <property type="component" value="Unassembled WGS sequence"/>
</dbReference>
<dbReference type="EMBL" id="NHOC01000018">
    <property type="protein sequence ID" value="OUM19485.1"/>
    <property type="molecule type" value="Genomic_DNA"/>
</dbReference>
<name>A0A252F154_9FIRM</name>
<evidence type="ECO:0000313" key="2">
    <source>
        <dbReference type="EMBL" id="OUM19449.1"/>
    </source>
</evidence>
<dbReference type="RefSeq" id="WP_087022393.1">
    <property type="nucleotide sequence ID" value="NZ_CP178353.1"/>
</dbReference>
<dbReference type="Pfam" id="PF26226">
    <property type="entry name" value="DUF8052"/>
    <property type="match status" value="1"/>
</dbReference>
<comment type="caution">
    <text evidence="2">The sequence shown here is derived from an EMBL/GenBank/DDBJ whole genome shotgun (WGS) entry which is preliminary data.</text>
</comment>
<keyword evidence="4" id="KW-1185">Reference proteome</keyword>
<gene>
    <name evidence="3" type="ORF">CBW42_13070</name>
    <name evidence="2" type="ORF">CBW42_13490</name>
</gene>
<organism evidence="2 4">
    <name type="scientific">Butyricicoccus porcorum</name>
    <dbReference type="NCBI Taxonomy" id="1945634"/>
    <lineage>
        <taxon>Bacteria</taxon>
        <taxon>Bacillati</taxon>
        <taxon>Bacillota</taxon>
        <taxon>Clostridia</taxon>
        <taxon>Eubacteriales</taxon>
        <taxon>Butyricicoccaceae</taxon>
        <taxon>Butyricicoccus</taxon>
    </lineage>
</organism>
<sequence length="175" mass="19762">MDLYTRAAAYLDAFQADMNRDFHLISNAEFGARRFPLFGSYVCEDTSTLILKNGKSVRSYEFCYFDVCEALDETTVRDYCAVLDDMAARYVPWSEPSHGFSMLSMVVLTAGAPDRATQKAIKKYKHEEKRKRPEDGYGWCSGRLCVVDLSDGTCWVNAHGRALANRVKLTVGKVK</sequence>
<protein>
    <recommendedName>
        <fullName evidence="1">DUF8052 domain-containing protein</fullName>
    </recommendedName>
</protein>
<accession>A0A252F154</accession>
<evidence type="ECO:0000313" key="3">
    <source>
        <dbReference type="EMBL" id="OUM19485.1"/>
    </source>
</evidence>